<dbReference type="KEGG" id="pshi:SAMEA2665130_1764"/>
<accession>A0A8I2B678</accession>
<reference evidence="1" key="1">
    <citation type="submission" date="2021-03" db="EMBL/GenBank/DDBJ databases">
        <title>Plesiomonas shigelloides zfcc0051, isolated from zebrafish feces.</title>
        <authorList>
            <person name="Vanderhoek Z."/>
            <person name="Gaulke C."/>
        </authorList>
    </citation>
    <scope>NUCLEOTIDE SEQUENCE</scope>
    <source>
        <strain evidence="1">Zfcc0051</strain>
    </source>
</reference>
<dbReference type="AlphaFoldDB" id="A0A8I2B678"/>
<organism evidence="1 2">
    <name type="scientific">Plesiomonas shigelloides</name>
    <name type="common">Aeromonas shigelloides</name>
    <dbReference type="NCBI Taxonomy" id="703"/>
    <lineage>
        <taxon>Bacteria</taxon>
        <taxon>Pseudomonadati</taxon>
        <taxon>Pseudomonadota</taxon>
        <taxon>Gammaproteobacteria</taxon>
        <taxon>Enterobacterales</taxon>
        <taxon>Enterobacteriaceae</taxon>
        <taxon>Plesiomonas</taxon>
    </lineage>
</organism>
<sequence>MAQYVFGDFLFSERDDSPLYSLSRSADGGWIEVELLNRLPMQQQTGRKLDQITLRGLWFGSKGQQSYDKLLAIREEGKPRTLVRSDGTNLGRFTLVSIDFQGDRMVHNGICMVQEIALTLKEFSDPNIKKQERNNASHQNASG</sequence>
<protein>
    <submittedName>
        <fullName evidence="1">Phage tail protein</fullName>
    </submittedName>
</protein>
<comment type="caution">
    <text evidence="1">The sequence shown here is derived from an EMBL/GenBank/DDBJ whole genome shotgun (WGS) entry which is preliminary data.</text>
</comment>
<evidence type="ECO:0000313" key="2">
    <source>
        <dbReference type="Proteomes" id="UP000664658"/>
    </source>
</evidence>
<dbReference type="EMBL" id="JAFNAA010000018">
    <property type="protein sequence ID" value="MBO1109378.1"/>
    <property type="molecule type" value="Genomic_DNA"/>
</dbReference>
<dbReference type="InterPro" id="IPR009734">
    <property type="entry name" value="Myoviridae_GpU"/>
</dbReference>
<gene>
    <name evidence="1" type="ORF">J2R62_14375</name>
</gene>
<evidence type="ECO:0000313" key="1">
    <source>
        <dbReference type="EMBL" id="MBO1109378.1"/>
    </source>
</evidence>
<dbReference type="Proteomes" id="UP000664658">
    <property type="component" value="Unassembled WGS sequence"/>
</dbReference>
<proteinExistence type="predicted"/>
<dbReference type="RefSeq" id="WP_010863340.1">
    <property type="nucleotide sequence ID" value="NZ_JAFNAA010000018.1"/>
</dbReference>
<name>A0A8I2B678_PLESH</name>
<dbReference type="Pfam" id="PF06995">
    <property type="entry name" value="Phage_P2_GpU"/>
    <property type="match status" value="1"/>
</dbReference>